<reference evidence="4" key="1">
    <citation type="submission" date="2021-02" db="EMBL/GenBank/DDBJ databases">
        <authorList>
            <person name="Bekaert M."/>
        </authorList>
    </citation>
    <scope>NUCLEOTIDE SEQUENCE</scope>
    <source>
        <strain evidence="4">IoA-00</strain>
    </source>
</reference>
<dbReference type="EMBL" id="HG994584">
    <property type="protein sequence ID" value="CAF2945194.1"/>
    <property type="molecule type" value="Genomic_DNA"/>
</dbReference>
<keyword evidence="1" id="KW-0677">Repeat</keyword>
<organism evidence="4 5">
    <name type="scientific">Lepeophtheirus salmonis</name>
    <name type="common">Salmon louse</name>
    <name type="synonym">Caligus salmonis</name>
    <dbReference type="NCBI Taxonomy" id="72036"/>
    <lineage>
        <taxon>Eukaryota</taxon>
        <taxon>Metazoa</taxon>
        <taxon>Ecdysozoa</taxon>
        <taxon>Arthropoda</taxon>
        <taxon>Crustacea</taxon>
        <taxon>Multicrustacea</taxon>
        <taxon>Hexanauplia</taxon>
        <taxon>Copepoda</taxon>
        <taxon>Siphonostomatoida</taxon>
        <taxon>Caligidae</taxon>
        <taxon>Lepeophtheirus</taxon>
    </lineage>
</organism>
<evidence type="ECO:0000313" key="5">
    <source>
        <dbReference type="Proteomes" id="UP000675881"/>
    </source>
</evidence>
<proteinExistence type="inferred from homology"/>
<dbReference type="InterPro" id="IPR019734">
    <property type="entry name" value="TPR_rpt"/>
</dbReference>
<evidence type="ECO:0000313" key="4">
    <source>
        <dbReference type="EMBL" id="CAF2945194.1"/>
    </source>
</evidence>
<comment type="similarity">
    <text evidence="3">Belongs to the TTC27 family.</text>
</comment>
<dbReference type="PROSITE" id="PS50005">
    <property type="entry name" value="TPR"/>
    <property type="match status" value="1"/>
</dbReference>
<sequence length="668" mass="76865">MFQSLLIDNVEELIGNYEHHSLEESLKNLTEFASKLESPEEKWNFYLEESQVSVCSPHANWAGYTLKDENLANMSHITPCINEILDTEGEGLYPVIRHPELLTLARLLLMDGSSVIEEDAWFLDFWKLRCVSVHQECLLETSERLRTAGDEFISKIKKNVSHIENLTIRALFYLEATCFYSKYRELVKMQEHFKIATDIIGIEIEALGALGKRTKFQQNDLAQYTLDIKRKDSARNGHYNDVDEKVSDLPRDIKLDDELRLNKIKFKEEREDLNLTKIERAALITAFGVVLMSQPKDSLTLEETIPYINAILFNNDTWSLQNVCFVSSESLPTKDERDAYNRLNMVFVSQSLPFWKLEGSLVRLYLVLGSTKSALDLALRLELWEDVINCYHLLQLRHKAAEVIQSQLSIKETPLLWCMMGDATDDLSCYEKALEMKDGKFSRALRSLGLGFAATECEEWELAASVYRSYCIFETDNFEAWNNLANAYIKMGQKSRAWKVLQEAVKCDYENWKIWENIMTVSTDCAHFEEVIKAYNRILDLKEGKFIDTEVLEILVKAIVNDIPDSYNRPTAKNFRKPALKLFGRLSSTVLDNSDLSLQLLSNPKWEMDIKNVKSLLCLGHELVQGAIKSSHSSANQLQTRQLMSSIRMTLRGLLAKIEKIHLDINNK</sequence>
<dbReference type="Gene3D" id="1.25.40.10">
    <property type="entry name" value="Tetratricopeptide repeat domain"/>
    <property type="match status" value="1"/>
</dbReference>
<keyword evidence="5" id="KW-1185">Reference proteome</keyword>
<evidence type="ECO:0000256" key="2">
    <source>
        <dbReference type="ARBA" id="ARBA00022803"/>
    </source>
</evidence>
<dbReference type="OrthoDB" id="1936594at2759"/>
<dbReference type="InterPro" id="IPR044244">
    <property type="entry name" value="TTC27/Emw1"/>
</dbReference>
<dbReference type="AlphaFoldDB" id="A0A7R8CVQ0"/>
<accession>A0A7R8CVQ0</accession>
<dbReference type="Proteomes" id="UP000675881">
    <property type="component" value="Chromosome 5"/>
</dbReference>
<name>A0A7R8CVQ0_LEPSM</name>
<dbReference type="PANTHER" id="PTHR16193">
    <property type="entry name" value="TETRATRICOPEPTIDE REPEAT PROTEIN 27"/>
    <property type="match status" value="1"/>
</dbReference>
<dbReference type="SUPFAM" id="SSF48452">
    <property type="entry name" value="TPR-like"/>
    <property type="match status" value="1"/>
</dbReference>
<protein>
    <submittedName>
        <fullName evidence="4">(salmon louse) hypothetical protein</fullName>
    </submittedName>
</protein>
<dbReference type="PANTHER" id="PTHR16193:SF0">
    <property type="entry name" value="TETRATRICOPEPTIDE REPEAT PROTEIN 27"/>
    <property type="match status" value="1"/>
</dbReference>
<evidence type="ECO:0000256" key="3">
    <source>
        <dbReference type="ARBA" id="ARBA00024020"/>
    </source>
</evidence>
<gene>
    <name evidence="4" type="ORF">LSAA_9408</name>
</gene>
<keyword evidence="2" id="KW-0802">TPR repeat</keyword>
<dbReference type="InterPro" id="IPR011990">
    <property type="entry name" value="TPR-like_helical_dom_sf"/>
</dbReference>
<evidence type="ECO:0000256" key="1">
    <source>
        <dbReference type="ARBA" id="ARBA00022737"/>
    </source>
</evidence>